<proteinExistence type="predicted"/>
<dbReference type="VEuPathDB" id="ToxoDB:EAH_00014670"/>
<dbReference type="Proteomes" id="UP000018050">
    <property type="component" value="Unassembled WGS sequence"/>
</dbReference>
<evidence type="ECO:0000256" key="1">
    <source>
        <dbReference type="SAM" id="MobiDB-lite"/>
    </source>
</evidence>
<organism evidence="2 3">
    <name type="scientific">Eimeria acervulina</name>
    <name type="common">Coccidian parasite</name>
    <dbReference type="NCBI Taxonomy" id="5801"/>
    <lineage>
        <taxon>Eukaryota</taxon>
        <taxon>Sar</taxon>
        <taxon>Alveolata</taxon>
        <taxon>Apicomplexa</taxon>
        <taxon>Conoidasida</taxon>
        <taxon>Coccidia</taxon>
        <taxon>Eucoccidiorida</taxon>
        <taxon>Eimeriorina</taxon>
        <taxon>Eimeriidae</taxon>
        <taxon>Eimeria</taxon>
    </lineage>
</organism>
<dbReference type="GeneID" id="25269537"/>
<dbReference type="EMBL" id="HG671188">
    <property type="protein sequence ID" value="CDI80354.1"/>
    <property type="molecule type" value="Genomic_DNA"/>
</dbReference>
<name>U6GP15_EIMAC</name>
<dbReference type="AlphaFoldDB" id="U6GP15"/>
<gene>
    <name evidence="2" type="ORF">EAH_00014670</name>
</gene>
<dbReference type="RefSeq" id="XP_013249691.1">
    <property type="nucleotide sequence ID" value="XM_013394237.1"/>
</dbReference>
<evidence type="ECO:0000313" key="2">
    <source>
        <dbReference type="EMBL" id="CDI80354.1"/>
    </source>
</evidence>
<accession>U6GP15</accession>
<feature type="region of interest" description="Disordered" evidence="1">
    <location>
        <begin position="1"/>
        <end position="31"/>
    </location>
</feature>
<evidence type="ECO:0000313" key="3">
    <source>
        <dbReference type="Proteomes" id="UP000018050"/>
    </source>
</evidence>
<reference evidence="2" key="1">
    <citation type="submission" date="2013-10" db="EMBL/GenBank/DDBJ databases">
        <title>Genomic analysis of the causative agents of coccidiosis in chickens.</title>
        <authorList>
            <person name="Reid A.J."/>
            <person name="Blake D."/>
            <person name="Billington K."/>
            <person name="Browne H."/>
            <person name="Dunn M."/>
            <person name="Hung S."/>
            <person name="Kawahara F."/>
            <person name="Miranda-Saavedra D."/>
            <person name="Mourier T."/>
            <person name="Nagra H."/>
            <person name="Otto T.D."/>
            <person name="Rawlings N."/>
            <person name="Sanchez A."/>
            <person name="Sanders M."/>
            <person name="Subramaniam C."/>
            <person name="Tay Y."/>
            <person name="Dear P."/>
            <person name="Doerig C."/>
            <person name="Gruber A."/>
            <person name="Parkinson J."/>
            <person name="Shirley M."/>
            <person name="Wan K.L."/>
            <person name="Berriman M."/>
            <person name="Tomley F."/>
            <person name="Pain A."/>
        </authorList>
    </citation>
    <scope>NUCLEOTIDE SEQUENCE [LARGE SCALE GENOMIC DNA]</scope>
    <source>
        <strain evidence="2">Houghton</strain>
    </source>
</reference>
<keyword evidence="3" id="KW-1185">Reference proteome</keyword>
<reference evidence="2" key="2">
    <citation type="submission" date="2013-10" db="EMBL/GenBank/DDBJ databases">
        <authorList>
            <person name="Aslett M."/>
        </authorList>
    </citation>
    <scope>NUCLEOTIDE SEQUENCE [LARGE SCALE GENOMIC DNA]</scope>
    <source>
        <strain evidence="2">Houghton</strain>
    </source>
</reference>
<sequence length="81" mass="8835">MATVNEYRTGGESGKAAFEGGQEQRASGPTKAAKKFLPVVKMGEAYKHLGVNDALETTVQQSQILHVIFKTKKDILKRLTS</sequence>
<protein>
    <submittedName>
        <fullName evidence="2">Uncharacterized protein</fullName>
    </submittedName>
</protein>